<proteinExistence type="predicted"/>
<dbReference type="OrthoDB" id="10036779at2759"/>
<sequence>MQPFFGMFGYGGAIASMHLGRHALVSSKTKESGKVYMLHLKKEALMSDSGEKTWKTDGGIRDQLDEEISLSPHGSFTKCDELVATGKTSTPVEFQVNNMDLAEFEDGEVATTNLLSCNGPEFVFQLYFSTKQDTTTKSTGSRVSHKANARLKCVYFPLVEGKESIAKILESLDDDRLEVDENFDTFCRVSIRRLGRLLPDARWGRLPFMEPRQKKGGKAQLMKRCCSRVKCFVETDAGFNPNPYKVCLVHFI</sequence>
<dbReference type="AlphaFoldDB" id="A0A7J7LTQ9"/>
<accession>A0A7J7LTQ9</accession>
<organism evidence="1 2">
    <name type="scientific">Kingdonia uniflora</name>
    <dbReference type="NCBI Taxonomy" id="39325"/>
    <lineage>
        <taxon>Eukaryota</taxon>
        <taxon>Viridiplantae</taxon>
        <taxon>Streptophyta</taxon>
        <taxon>Embryophyta</taxon>
        <taxon>Tracheophyta</taxon>
        <taxon>Spermatophyta</taxon>
        <taxon>Magnoliopsida</taxon>
        <taxon>Ranunculales</taxon>
        <taxon>Circaeasteraceae</taxon>
        <taxon>Kingdonia</taxon>
    </lineage>
</organism>
<keyword evidence="2" id="KW-1185">Reference proteome</keyword>
<evidence type="ECO:0000313" key="1">
    <source>
        <dbReference type="EMBL" id="KAF6146066.1"/>
    </source>
</evidence>
<comment type="caution">
    <text evidence="1">The sequence shown here is derived from an EMBL/GenBank/DDBJ whole genome shotgun (WGS) entry which is preliminary data.</text>
</comment>
<evidence type="ECO:0000313" key="2">
    <source>
        <dbReference type="Proteomes" id="UP000541444"/>
    </source>
</evidence>
<dbReference type="EMBL" id="JACGCM010002017">
    <property type="protein sequence ID" value="KAF6146066.1"/>
    <property type="molecule type" value="Genomic_DNA"/>
</dbReference>
<name>A0A7J7LTQ9_9MAGN</name>
<reference evidence="1 2" key="1">
    <citation type="journal article" date="2020" name="IScience">
        <title>Genome Sequencing of the Endangered Kingdonia uniflora (Circaeasteraceae, Ranunculales) Reveals Potential Mechanisms of Evolutionary Specialization.</title>
        <authorList>
            <person name="Sun Y."/>
            <person name="Deng T."/>
            <person name="Zhang A."/>
            <person name="Moore M.J."/>
            <person name="Landis J.B."/>
            <person name="Lin N."/>
            <person name="Zhang H."/>
            <person name="Zhang X."/>
            <person name="Huang J."/>
            <person name="Zhang X."/>
            <person name="Sun H."/>
            <person name="Wang H."/>
        </authorList>
    </citation>
    <scope>NUCLEOTIDE SEQUENCE [LARGE SCALE GENOMIC DNA]</scope>
    <source>
        <strain evidence="1">TB1705</strain>
        <tissue evidence="1">Leaf</tissue>
    </source>
</reference>
<dbReference type="Proteomes" id="UP000541444">
    <property type="component" value="Unassembled WGS sequence"/>
</dbReference>
<protein>
    <submittedName>
        <fullName evidence="1">Uncharacterized protein</fullName>
    </submittedName>
</protein>
<gene>
    <name evidence="1" type="ORF">GIB67_033425</name>
</gene>